<keyword evidence="2" id="KW-1185">Reference proteome</keyword>
<evidence type="ECO:0000313" key="1">
    <source>
        <dbReference type="EMBL" id="OKH43987.1"/>
    </source>
</evidence>
<sequence>MHLADGQKLPVYPGDLKAALLDHAGMTHHPKGEATFQLAREIARLTTCCDPEITYWFSRLVELIDDGVG</sequence>
<organism evidence="1 2">
    <name type="scientific">Phormidium tenue NIES-30</name>
    <dbReference type="NCBI Taxonomy" id="549789"/>
    <lineage>
        <taxon>Bacteria</taxon>
        <taxon>Bacillati</taxon>
        <taxon>Cyanobacteriota</taxon>
        <taxon>Cyanophyceae</taxon>
        <taxon>Oscillatoriophycideae</taxon>
        <taxon>Oscillatoriales</taxon>
        <taxon>Oscillatoriaceae</taxon>
        <taxon>Phormidium</taxon>
    </lineage>
</organism>
<name>A0A1U7IYX4_9CYAN</name>
<comment type="caution">
    <text evidence="1">The sequence shown here is derived from an EMBL/GenBank/DDBJ whole genome shotgun (WGS) entry which is preliminary data.</text>
</comment>
<evidence type="ECO:0000313" key="2">
    <source>
        <dbReference type="Proteomes" id="UP000185557"/>
    </source>
</evidence>
<dbReference type="STRING" id="549789.NIES30_23725"/>
<protein>
    <submittedName>
        <fullName evidence="1">Uncharacterized protein</fullName>
    </submittedName>
</protein>
<dbReference type="Proteomes" id="UP000185557">
    <property type="component" value="Unassembled WGS sequence"/>
</dbReference>
<dbReference type="AlphaFoldDB" id="A0A1U7IYX4"/>
<accession>A0A1U7IYX4</accession>
<gene>
    <name evidence="1" type="ORF">NIES30_23725</name>
</gene>
<proteinExistence type="predicted"/>
<dbReference type="OrthoDB" id="515202at2"/>
<dbReference type="EMBL" id="MRCG01000027">
    <property type="protein sequence ID" value="OKH43987.1"/>
    <property type="molecule type" value="Genomic_DNA"/>
</dbReference>
<reference evidence="1 2" key="1">
    <citation type="submission" date="2016-11" db="EMBL/GenBank/DDBJ databases">
        <title>Draft Genome Sequences of Nine Cyanobacterial Strains from Diverse Habitats.</title>
        <authorList>
            <person name="Zhu T."/>
            <person name="Hou S."/>
            <person name="Lu X."/>
            <person name="Hess W.R."/>
        </authorList>
    </citation>
    <scope>NUCLEOTIDE SEQUENCE [LARGE SCALE GENOMIC DNA]</scope>
    <source>
        <strain evidence="1 2">NIES-30</strain>
    </source>
</reference>